<dbReference type="Pfam" id="PF20001">
    <property type="entry name" value="DUF6428"/>
    <property type="match status" value="1"/>
</dbReference>
<proteinExistence type="predicted"/>
<accession>A0A1I1EFP7</accession>
<dbReference type="AlphaFoldDB" id="A0A1I1EFP7"/>
<evidence type="ECO:0000313" key="1">
    <source>
        <dbReference type="EMBL" id="SFB85935.1"/>
    </source>
</evidence>
<dbReference type="RefSeq" id="WP_091507620.1">
    <property type="nucleotide sequence ID" value="NZ_FOLE01000001.1"/>
</dbReference>
<dbReference type="STRING" id="927664.SAMN05421780_101788"/>
<name>A0A1I1EFP7_9BACT</name>
<protein>
    <submittedName>
        <fullName evidence="1">Uncharacterized protein</fullName>
    </submittedName>
</protein>
<gene>
    <name evidence="1" type="ORF">SAMN05421780_101788</name>
</gene>
<evidence type="ECO:0000313" key="2">
    <source>
        <dbReference type="Proteomes" id="UP000199514"/>
    </source>
</evidence>
<sequence>MKLSEVKNLLATVPAVDFKLSDGTFVPEHFHVTEVGLITKHFIDCGGVVRTEQRVNFQLWNANDFEHRLKPAKLLNIIALSEKTLGITDAEIEVEYQGQDTIGKYGLEFDGQHFVLVGRATTCLAQDKCGIPAEALPTATGKPKLKLADLQNASGCCTPNSGCC</sequence>
<organism evidence="1 2">
    <name type="scientific">Flexibacter flexilis DSM 6793</name>
    <dbReference type="NCBI Taxonomy" id="927664"/>
    <lineage>
        <taxon>Bacteria</taxon>
        <taxon>Pseudomonadati</taxon>
        <taxon>Bacteroidota</taxon>
        <taxon>Cytophagia</taxon>
        <taxon>Cytophagales</taxon>
        <taxon>Flexibacteraceae</taxon>
        <taxon>Flexibacter</taxon>
    </lineage>
</organism>
<dbReference type="EMBL" id="FOLE01000001">
    <property type="protein sequence ID" value="SFB85935.1"/>
    <property type="molecule type" value="Genomic_DNA"/>
</dbReference>
<reference evidence="1 2" key="1">
    <citation type="submission" date="2016-10" db="EMBL/GenBank/DDBJ databases">
        <authorList>
            <person name="de Groot N.N."/>
        </authorList>
    </citation>
    <scope>NUCLEOTIDE SEQUENCE [LARGE SCALE GENOMIC DNA]</scope>
    <source>
        <strain evidence="1 2">DSM 6793</strain>
    </source>
</reference>
<keyword evidence="2" id="KW-1185">Reference proteome</keyword>
<dbReference type="InterPro" id="IPR045534">
    <property type="entry name" value="DUF6428"/>
</dbReference>
<dbReference type="OrthoDB" id="66316at2"/>
<dbReference type="Proteomes" id="UP000199514">
    <property type="component" value="Unassembled WGS sequence"/>
</dbReference>